<dbReference type="EMBL" id="NFZT01000007">
    <property type="protein sequence ID" value="OWV31968.1"/>
    <property type="molecule type" value="Genomic_DNA"/>
</dbReference>
<evidence type="ECO:0000256" key="1">
    <source>
        <dbReference type="ARBA" id="ARBA00009330"/>
    </source>
</evidence>
<reference evidence="4" key="1">
    <citation type="submission" date="2017-05" db="EMBL/GenBank/DDBJ databases">
        <authorList>
            <person name="Lin X."/>
        </authorList>
    </citation>
    <scope>NUCLEOTIDE SEQUENCE [LARGE SCALE GENOMIC DNA]</scope>
    <source>
        <strain evidence="4">JLT2012</strain>
    </source>
</reference>
<proteinExistence type="inferred from homology"/>
<dbReference type="PANTHER" id="PTHR36920">
    <property type="match status" value="1"/>
</dbReference>
<dbReference type="GO" id="GO:0019867">
    <property type="term" value="C:outer membrane"/>
    <property type="evidence" value="ECO:0007669"/>
    <property type="project" value="InterPro"/>
</dbReference>
<evidence type="ECO:0000313" key="4">
    <source>
        <dbReference type="Proteomes" id="UP000198462"/>
    </source>
</evidence>
<evidence type="ECO:0008006" key="5">
    <source>
        <dbReference type="Google" id="ProtNLM"/>
    </source>
</evidence>
<gene>
    <name evidence="3" type="ORF">B5C34_15430</name>
</gene>
<feature type="signal peptide" evidence="2">
    <location>
        <begin position="1"/>
        <end position="17"/>
    </location>
</feature>
<dbReference type="Proteomes" id="UP000198462">
    <property type="component" value="Unassembled WGS sequence"/>
</dbReference>
<dbReference type="PANTHER" id="PTHR36920:SF1">
    <property type="entry name" value="OUTER MEMBRANE PROTEIN W"/>
    <property type="match status" value="1"/>
</dbReference>
<accession>A0A219B2B6</accession>
<keyword evidence="4" id="KW-1185">Reference proteome</keyword>
<dbReference type="AlphaFoldDB" id="A0A219B2B6"/>
<comment type="similarity">
    <text evidence="1">Belongs to the OmpW/AlkL family.</text>
</comment>
<dbReference type="RefSeq" id="WP_088713763.1">
    <property type="nucleotide sequence ID" value="NZ_NFZT01000007.1"/>
</dbReference>
<comment type="caution">
    <text evidence="3">The sequence shown here is derived from an EMBL/GenBank/DDBJ whole genome shotgun (WGS) entry which is preliminary data.</text>
</comment>
<dbReference type="GO" id="GO:0055085">
    <property type="term" value="P:transmembrane transport"/>
    <property type="evidence" value="ECO:0007669"/>
    <property type="project" value="TreeGrafter"/>
</dbReference>
<organism evidence="3 4">
    <name type="scientific">Pacificimonas flava</name>
    <dbReference type="NCBI Taxonomy" id="1234595"/>
    <lineage>
        <taxon>Bacteria</taxon>
        <taxon>Pseudomonadati</taxon>
        <taxon>Pseudomonadota</taxon>
        <taxon>Alphaproteobacteria</taxon>
        <taxon>Sphingomonadales</taxon>
        <taxon>Sphingosinicellaceae</taxon>
        <taxon>Pacificimonas</taxon>
    </lineage>
</organism>
<dbReference type="InterPro" id="IPR005618">
    <property type="entry name" value="OMPW"/>
</dbReference>
<dbReference type="OrthoDB" id="9807574at2"/>
<keyword evidence="2" id="KW-0732">Signal</keyword>
<evidence type="ECO:0000313" key="3">
    <source>
        <dbReference type="EMBL" id="OWV31968.1"/>
    </source>
</evidence>
<dbReference type="Pfam" id="PF03922">
    <property type="entry name" value="OmpW"/>
    <property type="match status" value="1"/>
</dbReference>
<dbReference type="InterPro" id="IPR011250">
    <property type="entry name" value="OMP/PagP_B-barrel"/>
</dbReference>
<dbReference type="Gene3D" id="2.40.160.20">
    <property type="match status" value="1"/>
</dbReference>
<feature type="chain" id="PRO_5013393000" description="Outer membrane protein W" evidence="2">
    <location>
        <begin position="18"/>
        <end position="221"/>
    </location>
</feature>
<sequence>MKALSLPIILATLAAGAVPTAASAEAGDVLLRVRGIYVTPTEDSGDILPAFPGETVSLTDAVAPEFDLTYMATDNVGIELIAATTKHQADGVTGVTGGLGDLVETWVLPPTVTLQYHFAPNSKVRPYVGAGLNYTFFWDEEAQDPLTNAVGPTKVTLSDSFGWALQAGVDIDLNERFFLNLDAKYIDMNTDVELDTTAAGMQTIDVDVNPFVFGVGFGIRL</sequence>
<protein>
    <recommendedName>
        <fullName evidence="5">Outer membrane protein W</fullName>
    </recommendedName>
</protein>
<evidence type="ECO:0000256" key="2">
    <source>
        <dbReference type="SAM" id="SignalP"/>
    </source>
</evidence>
<name>A0A219B2B6_9SPHN</name>
<dbReference type="SUPFAM" id="SSF56925">
    <property type="entry name" value="OMPA-like"/>
    <property type="match status" value="1"/>
</dbReference>